<dbReference type="SMART" id="SM00184">
    <property type="entry name" value="RING"/>
    <property type="match status" value="2"/>
</dbReference>
<gene>
    <name evidence="6" type="ORF">DAKH74_041970</name>
</gene>
<evidence type="ECO:0000256" key="3">
    <source>
        <dbReference type="ARBA" id="ARBA00022833"/>
    </source>
</evidence>
<dbReference type="Pfam" id="PF00097">
    <property type="entry name" value="zf-C3HC4"/>
    <property type="match status" value="1"/>
</dbReference>
<evidence type="ECO:0000313" key="7">
    <source>
        <dbReference type="Proteomes" id="UP001377567"/>
    </source>
</evidence>
<dbReference type="GO" id="GO:0008270">
    <property type="term" value="F:zinc ion binding"/>
    <property type="evidence" value="ECO:0007669"/>
    <property type="project" value="UniProtKB-KW"/>
</dbReference>
<accession>A0AAV5S3J0</accession>
<dbReference type="GO" id="GO:0016874">
    <property type="term" value="F:ligase activity"/>
    <property type="evidence" value="ECO:0007669"/>
    <property type="project" value="UniProtKB-KW"/>
</dbReference>
<dbReference type="InterPro" id="IPR001841">
    <property type="entry name" value="Znf_RING"/>
</dbReference>
<reference evidence="6 7" key="1">
    <citation type="journal article" date="2023" name="Elife">
        <title>Identification of key yeast species and microbe-microbe interactions impacting larval growth of Drosophila in the wild.</title>
        <authorList>
            <person name="Mure A."/>
            <person name="Sugiura Y."/>
            <person name="Maeda R."/>
            <person name="Honda K."/>
            <person name="Sakurai N."/>
            <person name="Takahashi Y."/>
            <person name="Watada M."/>
            <person name="Katoh T."/>
            <person name="Gotoh A."/>
            <person name="Gotoh Y."/>
            <person name="Taniguchi I."/>
            <person name="Nakamura K."/>
            <person name="Hayashi T."/>
            <person name="Katayama T."/>
            <person name="Uemura T."/>
            <person name="Hattori Y."/>
        </authorList>
    </citation>
    <scope>NUCLEOTIDE SEQUENCE [LARGE SCALE GENOMIC DNA]</scope>
    <source>
        <strain evidence="6 7">KH-74</strain>
    </source>
</reference>
<dbReference type="AlphaFoldDB" id="A0AAV5S3J0"/>
<dbReference type="Proteomes" id="UP001377567">
    <property type="component" value="Unassembled WGS sequence"/>
</dbReference>
<keyword evidence="3" id="KW-0862">Zinc</keyword>
<protein>
    <submittedName>
        <fullName evidence="6">Ubiquitin-protein ligase</fullName>
    </submittedName>
</protein>
<evidence type="ECO:0000256" key="4">
    <source>
        <dbReference type="PROSITE-ProRule" id="PRU00175"/>
    </source>
</evidence>
<dbReference type="InterPro" id="IPR013083">
    <property type="entry name" value="Znf_RING/FYVE/PHD"/>
</dbReference>
<keyword evidence="6" id="KW-0436">Ligase</keyword>
<evidence type="ECO:0000256" key="2">
    <source>
        <dbReference type="ARBA" id="ARBA00022771"/>
    </source>
</evidence>
<dbReference type="EMBL" id="BTGD01000013">
    <property type="protein sequence ID" value="GMM57581.1"/>
    <property type="molecule type" value="Genomic_DNA"/>
</dbReference>
<name>A0AAV5S3J0_MAUHU</name>
<evidence type="ECO:0000313" key="6">
    <source>
        <dbReference type="EMBL" id="GMM57581.1"/>
    </source>
</evidence>
<comment type="caution">
    <text evidence="6">The sequence shown here is derived from an EMBL/GenBank/DDBJ whole genome shotgun (WGS) entry which is preliminary data.</text>
</comment>
<feature type="domain" description="RING-type" evidence="5">
    <location>
        <begin position="4"/>
        <end position="59"/>
    </location>
</feature>
<proteinExistence type="predicted"/>
<organism evidence="6 7">
    <name type="scientific">Maudiozyma humilis</name>
    <name type="common">Sour dough yeast</name>
    <name type="synonym">Kazachstania humilis</name>
    <dbReference type="NCBI Taxonomy" id="51915"/>
    <lineage>
        <taxon>Eukaryota</taxon>
        <taxon>Fungi</taxon>
        <taxon>Dikarya</taxon>
        <taxon>Ascomycota</taxon>
        <taxon>Saccharomycotina</taxon>
        <taxon>Saccharomycetes</taxon>
        <taxon>Saccharomycetales</taxon>
        <taxon>Saccharomycetaceae</taxon>
        <taxon>Maudiozyma</taxon>
    </lineage>
</organism>
<keyword evidence="7" id="KW-1185">Reference proteome</keyword>
<dbReference type="SUPFAM" id="SSF57850">
    <property type="entry name" value="RING/U-box"/>
    <property type="match status" value="1"/>
</dbReference>
<sequence length="335" mass="38077">MLECPICMDTISLYDLHKKPSETDYDIVGELVPCHHKFHSECIRQWHTVAPDLKCPVCRTLSISMTVTYDSNTGFERKIQVHLKKGFLVDAVLQYEGMMLPAQHPSRVNDLVEHPEEMEIPSETGINVGLASDFRSILTVAANERVESESEEDVLALSPEPDIGDDLMCKICGDDEEIPADTRCPSCDFRYHESCLHSTACEVGEGDTWQQCIECRTLVTHINKIRGRSTEIPVHQPRSVPRQPRTAPELSSQQIAKILDSKTKIQKHVRNQLRKYYNSSDVVQITKEEFLTINRTVSRSLYALSDNEYNKNIDYDTHAKRAISVALHKLGYMTT</sequence>
<keyword evidence="2 4" id="KW-0863">Zinc-finger</keyword>
<evidence type="ECO:0000256" key="1">
    <source>
        <dbReference type="ARBA" id="ARBA00022723"/>
    </source>
</evidence>
<dbReference type="InterPro" id="IPR018957">
    <property type="entry name" value="Znf_C3HC4_RING-type"/>
</dbReference>
<evidence type="ECO:0000259" key="5">
    <source>
        <dbReference type="PROSITE" id="PS50089"/>
    </source>
</evidence>
<keyword evidence="1" id="KW-0479">Metal-binding</keyword>
<dbReference type="Gene3D" id="3.30.40.10">
    <property type="entry name" value="Zinc/RING finger domain, C3HC4 (zinc finger)"/>
    <property type="match status" value="2"/>
</dbReference>
<dbReference type="PROSITE" id="PS50089">
    <property type="entry name" value="ZF_RING_2"/>
    <property type="match status" value="1"/>
</dbReference>